<name>A0ABQ9XBQ6_9EUKA</name>
<dbReference type="SUPFAM" id="SSF56112">
    <property type="entry name" value="Protein kinase-like (PK-like)"/>
    <property type="match status" value="1"/>
</dbReference>
<dbReference type="InterPro" id="IPR008266">
    <property type="entry name" value="Tyr_kinase_AS"/>
</dbReference>
<evidence type="ECO:0000256" key="3">
    <source>
        <dbReference type="ARBA" id="ARBA00022741"/>
    </source>
</evidence>
<organism evidence="7 8">
    <name type="scientific">Blattamonas nauphoetae</name>
    <dbReference type="NCBI Taxonomy" id="2049346"/>
    <lineage>
        <taxon>Eukaryota</taxon>
        <taxon>Metamonada</taxon>
        <taxon>Preaxostyla</taxon>
        <taxon>Oxymonadida</taxon>
        <taxon>Blattamonas</taxon>
    </lineage>
</organism>
<dbReference type="InterPro" id="IPR000719">
    <property type="entry name" value="Prot_kinase_dom"/>
</dbReference>
<comment type="caution">
    <text evidence="7">The sequence shown here is derived from an EMBL/GenBank/DDBJ whole genome shotgun (WGS) entry which is preliminary data.</text>
</comment>
<dbReference type="Pfam" id="PF00069">
    <property type="entry name" value="Pkinase"/>
    <property type="match status" value="1"/>
</dbReference>
<keyword evidence="8" id="KW-1185">Reference proteome</keyword>
<keyword evidence="2" id="KW-0808">Transferase</keyword>
<evidence type="ECO:0000256" key="2">
    <source>
        <dbReference type="ARBA" id="ARBA00022679"/>
    </source>
</evidence>
<keyword evidence="5" id="KW-0067">ATP-binding</keyword>
<evidence type="ECO:0000256" key="1">
    <source>
        <dbReference type="ARBA" id="ARBA00012513"/>
    </source>
</evidence>
<reference evidence="7 8" key="1">
    <citation type="journal article" date="2022" name="bioRxiv">
        <title>Genomics of Preaxostyla Flagellates Illuminates Evolutionary Transitions and the Path Towards Mitochondrial Loss.</title>
        <authorList>
            <person name="Novak L.V.F."/>
            <person name="Treitli S.C."/>
            <person name="Pyrih J."/>
            <person name="Halakuc P."/>
            <person name="Pipaliya S.V."/>
            <person name="Vacek V."/>
            <person name="Brzon O."/>
            <person name="Soukal P."/>
            <person name="Eme L."/>
            <person name="Dacks J.B."/>
            <person name="Karnkowska A."/>
            <person name="Elias M."/>
            <person name="Hampl V."/>
        </authorList>
    </citation>
    <scope>NUCLEOTIDE SEQUENCE [LARGE SCALE GENOMIC DNA]</scope>
    <source>
        <strain evidence="7">NAU3</strain>
        <tissue evidence="7">Gut</tissue>
    </source>
</reference>
<dbReference type="SMART" id="SM00220">
    <property type="entry name" value="S_TKc"/>
    <property type="match status" value="1"/>
</dbReference>
<dbReference type="EMBL" id="JARBJD010000162">
    <property type="protein sequence ID" value="KAK2949129.1"/>
    <property type="molecule type" value="Genomic_DNA"/>
</dbReference>
<feature type="domain" description="Protein kinase" evidence="6">
    <location>
        <begin position="1"/>
        <end position="204"/>
    </location>
</feature>
<dbReference type="Gene3D" id="1.10.510.10">
    <property type="entry name" value="Transferase(Phosphotransferase) domain 1"/>
    <property type="match status" value="1"/>
</dbReference>
<evidence type="ECO:0000256" key="4">
    <source>
        <dbReference type="ARBA" id="ARBA00022777"/>
    </source>
</evidence>
<protein>
    <recommendedName>
        <fullName evidence="1">non-specific serine/threonine protein kinase</fullName>
        <ecNumber evidence="1">2.7.11.1</ecNumber>
    </recommendedName>
</protein>
<proteinExistence type="predicted"/>
<dbReference type="PANTHER" id="PTHR43671">
    <property type="entry name" value="SERINE/THREONINE-PROTEIN KINASE NEK"/>
    <property type="match status" value="1"/>
</dbReference>
<gene>
    <name evidence="7" type="ORF">BLNAU_15970</name>
</gene>
<dbReference type="PROSITE" id="PS00109">
    <property type="entry name" value="PROTEIN_KINASE_TYR"/>
    <property type="match status" value="1"/>
</dbReference>
<dbReference type="EC" id="2.7.11.1" evidence="1"/>
<keyword evidence="3" id="KW-0547">Nucleotide-binding</keyword>
<accession>A0ABQ9XBQ6</accession>
<dbReference type="InterPro" id="IPR050660">
    <property type="entry name" value="NEK_Ser/Thr_kinase"/>
</dbReference>
<sequence>MNDLGQWTLLDYLQKHDKAQSLLKPHNTPPNYIPEEYLWLFLTQVLMGLLGIHDANYMHRDISLKNLVMSEKGLLVRICDCGSARQIDSGNFTRNIGSKGNQAPEMLGDQGNSSYTQKIDVCSLGSCIYELMTLQPNSLELTSQPQTLTFTNHTLLTKTKDNKEYFEYPYSEELIFVVGLMLEEEPFRPSVKQLLSLRHINEWALHVLDTLIMTDLFKNDKNIAPLRDRIAKFQERPYHPHDPSGSLDMDDPTQTIYSPTVKIIYPNTPGGQIQMFWLSKRYLGAPDRDHTHDTILLLKLQNDTENPYLEGVKEYIDGIRATYTFEVSEGRKMFMVIFTNSGIRAAFILFFKNPKDQHTPSTSDPNWCSSNLAFLFPCPDTLSLPMLSTTWKTNRITFTTPVSPSPGRPHSCFLKFEDPTHLSTERENPHSYALDNSGICSNLYFVPAYLDPYFDSIQTGASEWAMSRQSVPQVTRHLHSIPSVDRTDPTDLSTIVNEFDLESRQRG</sequence>
<evidence type="ECO:0000313" key="8">
    <source>
        <dbReference type="Proteomes" id="UP001281761"/>
    </source>
</evidence>
<evidence type="ECO:0000259" key="6">
    <source>
        <dbReference type="PROSITE" id="PS50011"/>
    </source>
</evidence>
<evidence type="ECO:0000313" key="7">
    <source>
        <dbReference type="EMBL" id="KAK2949129.1"/>
    </source>
</evidence>
<dbReference type="PANTHER" id="PTHR43671:SF13">
    <property type="entry name" value="SERINE_THREONINE-PROTEIN KINASE NEK2"/>
    <property type="match status" value="1"/>
</dbReference>
<keyword evidence="4" id="KW-0418">Kinase</keyword>
<evidence type="ECO:0000256" key="5">
    <source>
        <dbReference type="ARBA" id="ARBA00022840"/>
    </source>
</evidence>
<dbReference type="Proteomes" id="UP001281761">
    <property type="component" value="Unassembled WGS sequence"/>
</dbReference>
<dbReference type="InterPro" id="IPR011009">
    <property type="entry name" value="Kinase-like_dom_sf"/>
</dbReference>
<dbReference type="PROSITE" id="PS50011">
    <property type="entry name" value="PROTEIN_KINASE_DOM"/>
    <property type="match status" value="1"/>
</dbReference>